<comment type="caution">
    <text evidence="7">The sequence shown here is derived from an EMBL/GenBank/DDBJ whole genome shotgun (WGS) entry which is preliminary data.</text>
</comment>
<evidence type="ECO:0000256" key="5">
    <source>
        <dbReference type="ARBA" id="ARBA00024042"/>
    </source>
</evidence>
<dbReference type="PANTHER" id="PTHR10578">
    <property type="entry name" value="S -2-HYDROXY-ACID OXIDASE-RELATED"/>
    <property type="match status" value="1"/>
</dbReference>
<dbReference type="SUPFAM" id="SSF51395">
    <property type="entry name" value="FMN-linked oxidoreductases"/>
    <property type="match status" value="1"/>
</dbReference>
<evidence type="ECO:0000259" key="6">
    <source>
        <dbReference type="PROSITE" id="PS51349"/>
    </source>
</evidence>
<gene>
    <name evidence="7" type="ORF">ACFO3A_05705</name>
</gene>
<reference evidence="8" key="1">
    <citation type="journal article" date="2019" name="Int. J. Syst. Evol. Microbiol.">
        <title>The Global Catalogue of Microorganisms (GCM) 10K type strain sequencing project: providing services to taxonomists for standard genome sequencing and annotation.</title>
        <authorList>
            <consortium name="The Broad Institute Genomics Platform"/>
            <consortium name="The Broad Institute Genome Sequencing Center for Infectious Disease"/>
            <person name="Wu L."/>
            <person name="Ma J."/>
        </authorList>
    </citation>
    <scope>NUCLEOTIDE SEQUENCE [LARGE SCALE GENOMIC DNA]</scope>
    <source>
        <strain evidence="8">JCM 11650</strain>
    </source>
</reference>
<comment type="cofactor">
    <cofactor evidence="1">
        <name>FMN</name>
        <dbReference type="ChEBI" id="CHEBI:58210"/>
    </cofactor>
</comment>
<protein>
    <submittedName>
        <fullName evidence="7">Alpha-hydroxy acid oxidase</fullName>
        <ecNumber evidence="7">1.-.-.-</ecNumber>
    </submittedName>
</protein>
<evidence type="ECO:0000256" key="1">
    <source>
        <dbReference type="ARBA" id="ARBA00001917"/>
    </source>
</evidence>
<evidence type="ECO:0000256" key="4">
    <source>
        <dbReference type="ARBA" id="ARBA00023002"/>
    </source>
</evidence>
<evidence type="ECO:0000313" key="8">
    <source>
        <dbReference type="Proteomes" id="UP001595967"/>
    </source>
</evidence>
<dbReference type="Gene3D" id="3.20.20.70">
    <property type="entry name" value="Aldolase class I"/>
    <property type="match status" value="1"/>
</dbReference>
<keyword evidence="8" id="KW-1185">Reference proteome</keyword>
<dbReference type="PIRSF" id="PIRSF000138">
    <property type="entry name" value="Al-hdrx_acd_dh"/>
    <property type="match status" value="1"/>
</dbReference>
<evidence type="ECO:0000256" key="2">
    <source>
        <dbReference type="ARBA" id="ARBA00022630"/>
    </source>
</evidence>
<evidence type="ECO:0000313" key="7">
    <source>
        <dbReference type="EMBL" id="MFC4621707.1"/>
    </source>
</evidence>
<dbReference type="EMBL" id="JBHSEW010000004">
    <property type="protein sequence ID" value="MFC4621707.1"/>
    <property type="molecule type" value="Genomic_DNA"/>
</dbReference>
<comment type="similarity">
    <text evidence="5">Belongs to the FMN-dependent alpha-hydroxy acid dehydrogenase family.</text>
</comment>
<keyword evidence="4 7" id="KW-0560">Oxidoreductase</keyword>
<dbReference type="CDD" id="cd02809">
    <property type="entry name" value="alpha_hydroxyacid_oxid_FMN"/>
    <property type="match status" value="1"/>
</dbReference>
<dbReference type="PROSITE" id="PS51349">
    <property type="entry name" value="FMN_HYDROXY_ACID_DH_2"/>
    <property type="match status" value="1"/>
</dbReference>
<dbReference type="InterPro" id="IPR013785">
    <property type="entry name" value="Aldolase_TIM"/>
</dbReference>
<dbReference type="InterPro" id="IPR000262">
    <property type="entry name" value="FMN-dep_DH"/>
</dbReference>
<evidence type="ECO:0000256" key="3">
    <source>
        <dbReference type="ARBA" id="ARBA00022643"/>
    </source>
</evidence>
<organism evidence="7 8">
    <name type="scientific">Comamonas nitrativorans</name>
    <dbReference type="NCBI Taxonomy" id="108437"/>
    <lineage>
        <taxon>Bacteria</taxon>
        <taxon>Pseudomonadati</taxon>
        <taxon>Pseudomonadota</taxon>
        <taxon>Betaproteobacteria</taxon>
        <taxon>Burkholderiales</taxon>
        <taxon>Comamonadaceae</taxon>
        <taxon>Comamonas</taxon>
    </lineage>
</organism>
<keyword evidence="2" id="KW-0285">Flavoprotein</keyword>
<dbReference type="InterPro" id="IPR037396">
    <property type="entry name" value="FMN_HAD"/>
</dbReference>
<dbReference type="Proteomes" id="UP001595967">
    <property type="component" value="Unassembled WGS sequence"/>
</dbReference>
<accession>A0ABV9GUI8</accession>
<dbReference type="InterPro" id="IPR012133">
    <property type="entry name" value="Alpha-hydoxy_acid_DH_FMN"/>
</dbReference>
<name>A0ABV9GUI8_9BURK</name>
<dbReference type="EC" id="1.-.-.-" evidence="7"/>
<dbReference type="RefSeq" id="WP_377724753.1">
    <property type="nucleotide sequence ID" value="NZ_JBHSEW010000004.1"/>
</dbReference>
<keyword evidence="3" id="KW-0288">FMN</keyword>
<sequence length="377" mass="40352">MSAALNILGQPVQPAANQIPAHIASLPDYEQQARHHIEASAWQHIQGGADQQLTLAHNRAAFDALRLVPRPLADLSGAHTRQMLLGQPLEHPILLAPVAYQTLAHPEGELASVRAATALQAGMLVSTLSSHTLEAIAQEAQHARHALQRRGPLWFQLYSQAERSHTLELVQRAESAGYEAIVWTVDASIKRSGFALPPGVAAANLRHVPSRQQAGSIDGPPLFGTPLAQQAPTWDELRWLRAHTRLPFILKGVLHPQQARQAVDCGVDALIVSNHGGRVLDGVVSPIEALPAIAAAVQVPLLLDSGVRWGTDVVKALALGASAVLVGRPQLHALACAGWLGVAHMLHLLRGELELAMAQLGCATLEEIGPDVLWRNT</sequence>
<proteinExistence type="inferred from homology"/>
<dbReference type="PANTHER" id="PTHR10578:SF107">
    <property type="entry name" value="2-HYDROXYACID OXIDASE 1"/>
    <property type="match status" value="1"/>
</dbReference>
<dbReference type="GO" id="GO:0016491">
    <property type="term" value="F:oxidoreductase activity"/>
    <property type="evidence" value="ECO:0007669"/>
    <property type="project" value="UniProtKB-KW"/>
</dbReference>
<dbReference type="Pfam" id="PF01070">
    <property type="entry name" value="FMN_dh"/>
    <property type="match status" value="1"/>
</dbReference>
<feature type="domain" description="FMN hydroxy acid dehydrogenase" evidence="6">
    <location>
        <begin position="18"/>
        <end position="377"/>
    </location>
</feature>